<dbReference type="KEGG" id="hat:RC74_17075"/>
<dbReference type="RefSeq" id="WP_052274985.1">
    <property type="nucleotide sequence ID" value="NZ_CP014327.1"/>
</dbReference>
<name>A0A126V346_9RHOB</name>
<dbReference type="EMBL" id="CP014327">
    <property type="protein sequence ID" value="AML52742.1"/>
    <property type="molecule type" value="Genomic_DNA"/>
</dbReference>
<evidence type="ECO:0000313" key="1">
    <source>
        <dbReference type="EMBL" id="AML52742.1"/>
    </source>
</evidence>
<sequence>MHDIPKALEKLATFQRLRRVVMQSPDLTVAVSGGVDSLTLATIAGRLNGQVTVAHALSPAVPSEATQRVRDMARTENWKLKTLNAREFDDPNYIKNPHNRCYFCKSNLYVRIRLECHGDLAAGTNLDDLGEYRPGLIAAKENNVLHPFVEAKIDKSELRNFAQLLGLSDIATLPAQPCLASRVETGIAISADDLALIHKIEIAAATMMDADDIRCRLTPNGLRLDTSSKPSEAALQAVKTLCEMAGKPFIGHAAYSRGSAFIMPISS</sequence>
<dbReference type="STRING" id="1579316.RC74_17075"/>
<reference evidence="1 2" key="1">
    <citation type="submission" date="2016-02" db="EMBL/GenBank/DDBJ databases">
        <title>Complete genome sequence of Halocynthiibacter arcticus PAMC 20958t from arctic marine sediment.</title>
        <authorList>
            <person name="Lee Y.M."/>
            <person name="Baek K."/>
            <person name="Lee H.K."/>
            <person name="Shin S.C."/>
        </authorList>
    </citation>
    <scope>NUCLEOTIDE SEQUENCE [LARGE SCALE GENOMIC DNA]</scope>
    <source>
        <strain evidence="1">PAMC 20958</strain>
    </source>
</reference>
<evidence type="ECO:0000313" key="2">
    <source>
        <dbReference type="Proteomes" id="UP000070371"/>
    </source>
</evidence>
<proteinExistence type="predicted"/>
<protein>
    <recommendedName>
        <fullName evidence="3">Adenine nucleotide alpha hydrolase</fullName>
    </recommendedName>
</protein>
<dbReference type="Proteomes" id="UP000070371">
    <property type="component" value="Chromosome"/>
</dbReference>
<dbReference type="PANTHER" id="PTHR43169:SF2">
    <property type="entry name" value="NAD_GMP SYNTHASE DOMAIN-CONTAINING PROTEIN"/>
    <property type="match status" value="1"/>
</dbReference>
<dbReference type="AlphaFoldDB" id="A0A126V346"/>
<gene>
    <name evidence="1" type="ORF">RC74_17075</name>
</gene>
<evidence type="ECO:0008006" key="3">
    <source>
        <dbReference type="Google" id="ProtNLM"/>
    </source>
</evidence>
<dbReference type="OrthoDB" id="9776919at2"/>
<keyword evidence="2" id="KW-1185">Reference proteome</keyword>
<accession>A0A126V346</accession>
<dbReference type="Gene3D" id="3.40.50.620">
    <property type="entry name" value="HUPs"/>
    <property type="match status" value="1"/>
</dbReference>
<organism evidence="1 2">
    <name type="scientific">Falsihalocynthiibacter arcticus</name>
    <dbReference type="NCBI Taxonomy" id="1579316"/>
    <lineage>
        <taxon>Bacteria</taxon>
        <taxon>Pseudomonadati</taxon>
        <taxon>Pseudomonadota</taxon>
        <taxon>Alphaproteobacteria</taxon>
        <taxon>Rhodobacterales</taxon>
        <taxon>Roseobacteraceae</taxon>
        <taxon>Falsihalocynthiibacter</taxon>
    </lineage>
</organism>
<dbReference type="InterPro" id="IPR052188">
    <property type="entry name" value="Ni-pincer_cofactor_biosynth"/>
</dbReference>
<dbReference type="InterPro" id="IPR014729">
    <property type="entry name" value="Rossmann-like_a/b/a_fold"/>
</dbReference>
<dbReference type="PANTHER" id="PTHR43169">
    <property type="entry name" value="EXSB FAMILY PROTEIN"/>
    <property type="match status" value="1"/>
</dbReference>
<dbReference type="SUPFAM" id="SSF52402">
    <property type="entry name" value="Adenine nucleotide alpha hydrolases-like"/>
    <property type="match status" value="1"/>
</dbReference>